<reference evidence="1 2" key="1">
    <citation type="submission" date="2016-10" db="EMBL/GenBank/DDBJ databases">
        <authorList>
            <person name="de Groot N.N."/>
        </authorList>
    </citation>
    <scope>NUCLEOTIDE SEQUENCE [LARGE SCALE GENOMIC DNA]</scope>
    <source>
        <strain evidence="1 2">DSM 23048</strain>
    </source>
</reference>
<dbReference type="EMBL" id="FNYS01000017">
    <property type="protein sequence ID" value="SEJ21908.1"/>
    <property type="molecule type" value="Genomic_DNA"/>
</dbReference>
<name>A0A1H6WYK7_9FLAO</name>
<sequence>MSVKQVNIQVKQLSKISTEVESVSLPIVIDSELLTVAEFLKAVVLQQVEQYLQRFKEQSREDKLTQIEEALGTILFTGKLRFSSPVKYKDIDVAQEQQRVLQAFEDQLFLFFYGEQEFIALSQEIVLNDNDSFVFIPLNFLKSTF</sequence>
<dbReference type="GeneID" id="82258084"/>
<evidence type="ECO:0000313" key="2">
    <source>
        <dbReference type="Proteomes" id="UP000183077"/>
    </source>
</evidence>
<accession>A0A1H6WYK7</accession>
<protein>
    <submittedName>
        <fullName evidence="1">Uncharacterized protein</fullName>
    </submittedName>
</protein>
<dbReference type="RefSeq" id="WP_074747195.1">
    <property type="nucleotide sequence ID" value="NZ_FNYS01000017.1"/>
</dbReference>
<gene>
    <name evidence="1" type="ORF">SAMN04488018_11732</name>
</gene>
<organism evidence="1 2">
    <name type="scientific">Myroides marinus</name>
    <dbReference type="NCBI Taxonomy" id="703342"/>
    <lineage>
        <taxon>Bacteria</taxon>
        <taxon>Pseudomonadati</taxon>
        <taxon>Bacteroidota</taxon>
        <taxon>Flavobacteriia</taxon>
        <taxon>Flavobacteriales</taxon>
        <taxon>Flavobacteriaceae</taxon>
        <taxon>Myroides</taxon>
    </lineage>
</organism>
<dbReference type="Proteomes" id="UP000183077">
    <property type="component" value="Unassembled WGS sequence"/>
</dbReference>
<proteinExistence type="predicted"/>
<dbReference type="AlphaFoldDB" id="A0A1H6WYK7"/>
<evidence type="ECO:0000313" key="1">
    <source>
        <dbReference type="EMBL" id="SEJ21908.1"/>
    </source>
</evidence>